<comment type="subcellular location">
    <subcellularLocation>
        <location evidence="1 5">Cell membrane</location>
        <topology evidence="1 5">Multi-pass membrane protein</topology>
    </subcellularLocation>
    <subcellularLocation>
        <location evidence="6">Membrane</location>
        <topology evidence="6">Multi-pass membrane protein</topology>
    </subcellularLocation>
</comment>
<feature type="transmembrane region" description="Helical" evidence="5">
    <location>
        <begin position="51"/>
        <end position="68"/>
    </location>
</feature>
<dbReference type="RefSeq" id="WP_109685189.1">
    <property type="nucleotide sequence ID" value="NZ_QGGL01000001.1"/>
</dbReference>
<keyword evidence="3 5" id="KW-1133">Transmembrane helix</keyword>
<keyword evidence="4 5" id="KW-0472">Membrane</keyword>
<dbReference type="GO" id="GO:0005886">
    <property type="term" value="C:plasma membrane"/>
    <property type="evidence" value="ECO:0007669"/>
    <property type="project" value="UniProtKB-SubCell"/>
</dbReference>
<dbReference type="NCBIfam" id="TIGR01770">
    <property type="entry name" value="NDH_I_N"/>
    <property type="match status" value="1"/>
</dbReference>
<keyword evidence="5" id="KW-0520">NAD</keyword>
<evidence type="ECO:0000313" key="8">
    <source>
        <dbReference type="EMBL" id="PWK16252.1"/>
    </source>
</evidence>
<organism evidence="8 9">
    <name type="scientific">Tumebacillus permanentifrigoris</name>
    <dbReference type="NCBI Taxonomy" id="378543"/>
    <lineage>
        <taxon>Bacteria</taxon>
        <taxon>Bacillati</taxon>
        <taxon>Bacillota</taxon>
        <taxon>Bacilli</taxon>
        <taxon>Bacillales</taxon>
        <taxon>Alicyclobacillaceae</taxon>
        <taxon>Tumebacillus</taxon>
    </lineage>
</organism>
<feature type="transmembrane region" description="Helical" evidence="5">
    <location>
        <begin position="94"/>
        <end position="113"/>
    </location>
</feature>
<dbReference type="EMBL" id="QGGL01000001">
    <property type="protein sequence ID" value="PWK16252.1"/>
    <property type="molecule type" value="Genomic_DNA"/>
</dbReference>
<dbReference type="GO" id="GO:0042773">
    <property type="term" value="P:ATP synthesis coupled electron transport"/>
    <property type="evidence" value="ECO:0007669"/>
    <property type="project" value="InterPro"/>
</dbReference>
<feature type="transmembrane region" description="Helical" evidence="5">
    <location>
        <begin position="264"/>
        <end position="287"/>
    </location>
</feature>
<feature type="transmembrane region" description="Helical" evidence="5">
    <location>
        <begin position="180"/>
        <end position="203"/>
    </location>
</feature>
<feature type="transmembrane region" description="Helical" evidence="5">
    <location>
        <begin position="149"/>
        <end position="168"/>
    </location>
</feature>
<comment type="function">
    <text evidence="5">NDH-1 shuttles electrons from NADH, via FMN and iron-sulfur (Fe-S) centers, to quinones in the respiratory chain. The immediate electron acceptor for the enzyme in this species is believed to be a menaquinone. Couples the redox reaction to proton translocation (for every two electrons transferred, four hydrogen ions are translocated across the cytoplasmic membrane), and thus conserves the redox energy in a proton gradient.</text>
</comment>
<feature type="transmembrane region" description="Helical" evidence="5">
    <location>
        <begin position="20"/>
        <end position="39"/>
    </location>
</feature>
<evidence type="ECO:0000256" key="4">
    <source>
        <dbReference type="ARBA" id="ARBA00023136"/>
    </source>
</evidence>
<keyword evidence="9" id="KW-1185">Reference proteome</keyword>
<comment type="similarity">
    <text evidence="5">Belongs to the complex I subunit 2 family.</text>
</comment>
<name>A0A316DFB9_9BACL</name>
<dbReference type="AlphaFoldDB" id="A0A316DFB9"/>
<dbReference type="InterPro" id="IPR010096">
    <property type="entry name" value="NADH-Q_OxRdtase_suN/2"/>
</dbReference>
<dbReference type="Pfam" id="PF00361">
    <property type="entry name" value="Proton_antipo_M"/>
    <property type="match status" value="1"/>
</dbReference>
<comment type="catalytic activity">
    <reaction evidence="5">
        <text>a quinone + NADH + 5 H(+)(in) = a quinol + NAD(+) + 4 H(+)(out)</text>
        <dbReference type="Rhea" id="RHEA:57888"/>
        <dbReference type="ChEBI" id="CHEBI:15378"/>
        <dbReference type="ChEBI" id="CHEBI:24646"/>
        <dbReference type="ChEBI" id="CHEBI:57540"/>
        <dbReference type="ChEBI" id="CHEBI:57945"/>
        <dbReference type="ChEBI" id="CHEBI:132124"/>
    </reaction>
</comment>
<keyword evidence="5" id="KW-0813">Transport</keyword>
<feature type="domain" description="NADH:quinone oxidoreductase/Mrp antiporter transmembrane" evidence="7">
    <location>
        <begin position="145"/>
        <end position="445"/>
    </location>
</feature>
<evidence type="ECO:0000256" key="1">
    <source>
        <dbReference type="ARBA" id="ARBA00004651"/>
    </source>
</evidence>
<keyword evidence="5" id="KW-0874">Quinone</keyword>
<keyword evidence="2 5" id="KW-0812">Transmembrane</keyword>
<accession>A0A316DFB9</accession>
<feature type="transmembrane region" description="Helical" evidence="5">
    <location>
        <begin position="321"/>
        <end position="340"/>
    </location>
</feature>
<protein>
    <recommendedName>
        <fullName evidence="5">NADH-quinone oxidoreductase subunit N</fullName>
        <ecNumber evidence="5">7.1.1.-</ecNumber>
    </recommendedName>
    <alternativeName>
        <fullName evidence="5">NADH dehydrogenase I subunit N</fullName>
    </alternativeName>
    <alternativeName>
        <fullName evidence="5">NDH-1 subunit N</fullName>
    </alternativeName>
</protein>
<reference evidence="8 9" key="1">
    <citation type="submission" date="2018-05" db="EMBL/GenBank/DDBJ databases">
        <title>Genomic Encyclopedia of Type Strains, Phase IV (KMG-IV): sequencing the most valuable type-strain genomes for metagenomic binning, comparative biology and taxonomic classification.</title>
        <authorList>
            <person name="Goeker M."/>
        </authorList>
    </citation>
    <scope>NUCLEOTIDE SEQUENCE [LARGE SCALE GENOMIC DNA]</scope>
    <source>
        <strain evidence="8 9">DSM 18773</strain>
    </source>
</reference>
<evidence type="ECO:0000256" key="6">
    <source>
        <dbReference type="RuleBase" id="RU000320"/>
    </source>
</evidence>
<feature type="transmembrane region" description="Helical" evidence="5">
    <location>
        <begin position="360"/>
        <end position="377"/>
    </location>
</feature>
<evidence type="ECO:0000256" key="3">
    <source>
        <dbReference type="ARBA" id="ARBA00022989"/>
    </source>
</evidence>
<evidence type="ECO:0000256" key="2">
    <source>
        <dbReference type="ARBA" id="ARBA00022692"/>
    </source>
</evidence>
<sequence>MNGINGVTQLAFSDVWRVMAPEILLVLGGFLILVLDLFMNKESSRRLSPQLGILFLIAAFVMTIRNFGLVSDQTAGGTGELLNLSNMLYVLDDFGNVFKLLFTAGTALVLLMSIDFFKQNPEVKVAEYTYLMLFATTGAMVMASSLDLITLFVGLELLSISSYVLVAMRRNHAKSAEGGMKYLVIGSIASAMALYGMSFLYGVTGQTNLAYGAQTVIQMWLQFKPLLTLAFLLMLIGFGVKVSLVPFHQWSPDTYEGAPNPVTAFLAVVSKAAGFALILRTFLWGFSGVFGDVYIYLVILAALTMVVGNVAALSQKNIKRLLAYSSVAQAGYLLLPLAVLGKGKSIDNIWLALGQTSFYLVAYLFMTMGAFAVLTVVTRQAGNETLEAFRGLWKRAPFLAVSMAVFVLSMAGMPLTAGFIGKFYIFLGTINTEMYWLGGLLFATSAIAFYYYFGVLKAMFLKDSAVQSHDKIQVPVSLTVTIAIGLIGTLALGIFPDLLMKFLNGLHWFGQ</sequence>
<proteinExistence type="inferred from homology"/>
<comment type="caution">
    <text evidence="8">The sequence shown here is derived from an EMBL/GenBank/DDBJ whole genome shotgun (WGS) entry which is preliminary data.</text>
</comment>
<evidence type="ECO:0000259" key="7">
    <source>
        <dbReference type="Pfam" id="PF00361"/>
    </source>
</evidence>
<keyword evidence="5" id="KW-1003">Cell membrane</keyword>
<dbReference type="GO" id="GO:0050136">
    <property type="term" value="F:NADH dehydrogenase (quinone) (non-electrogenic) activity"/>
    <property type="evidence" value="ECO:0007669"/>
    <property type="project" value="UniProtKB-UniRule"/>
</dbReference>
<comment type="subunit">
    <text evidence="5">NDH-1 is composed of 14 different subunits. Subunits NuoA, H, J, K, L, M, N constitute the membrane sector of the complex.</text>
</comment>
<dbReference type="EC" id="7.1.1.-" evidence="5"/>
<evidence type="ECO:0000256" key="5">
    <source>
        <dbReference type="HAMAP-Rule" id="MF_00445"/>
    </source>
</evidence>
<feature type="transmembrane region" description="Helical" evidence="5">
    <location>
        <begin position="223"/>
        <end position="244"/>
    </location>
</feature>
<evidence type="ECO:0000313" key="9">
    <source>
        <dbReference type="Proteomes" id="UP000245634"/>
    </source>
</evidence>
<feature type="transmembrane region" description="Helical" evidence="5">
    <location>
        <begin position="293"/>
        <end position="314"/>
    </location>
</feature>
<dbReference type="InterPro" id="IPR001750">
    <property type="entry name" value="ND/Mrp_TM"/>
</dbReference>
<dbReference type="GO" id="GO:0048038">
    <property type="term" value="F:quinone binding"/>
    <property type="evidence" value="ECO:0007669"/>
    <property type="project" value="UniProtKB-KW"/>
</dbReference>
<keyword evidence="5" id="KW-1278">Translocase</keyword>
<feature type="transmembrane region" description="Helical" evidence="5">
    <location>
        <begin position="474"/>
        <end position="495"/>
    </location>
</feature>
<dbReference type="OrthoDB" id="9811718at2"/>
<dbReference type="Proteomes" id="UP000245634">
    <property type="component" value="Unassembled WGS sequence"/>
</dbReference>
<gene>
    <name evidence="5" type="primary">nuoN</name>
    <name evidence="8" type="ORF">C7459_101115</name>
</gene>
<dbReference type="GO" id="GO:0008137">
    <property type="term" value="F:NADH dehydrogenase (ubiquinone) activity"/>
    <property type="evidence" value="ECO:0007669"/>
    <property type="project" value="InterPro"/>
</dbReference>
<feature type="transmembrane region" description="Helical" evidence="5">
    <location>
        <begin position="398"/>
        <end position="428"/>
    </location>
</feature>
<feature type="transmembrane region" description="Helical" evidence="5">
    <location>
        <begin position="434"/>
        <end position="453"/>
    </location>
</feature>
<dbReference type="PANTHER" id="PTHR22773">
    <property type="entry name" value="NADH DEHYDROGENASE"/>
    <property type="match status" value="1"/>
</dbReference>
<dbReference type="HAMAP" id="MF_00445">
    <property type="entry name" value="NDH1_NuoN_1"/>
    <property type="match status" value="1"/>
</dbReference>
<feature type="transmembrane region" description="Helical" evidence="5">
    <location>
        <begin position="125"/>
        <end position="143"/>
    </location>
</feature>